<feature type="region of interest" description="Disordered" evidence="1">
    <location>
        <begin position="123"/>
        <end position="153"/>
    </location>
</feature>
<gene>
    <name evidence="2" type="ORF">PPERSA_02407</name>
</gene>
<feature type="compositionally biased region" description="Low complexity" evidence="1">
    <location>
        <begin position="679"/>
        <end position="704"/>
    </location>
</feature>
<feature type="region of interest" description="Disordered" evidence="1">
    <location>
        <begin position="444"/>
        <end position="463"/>
    </location>
</feature>
<feature type="compositionally biased region" description="Polar residues" evidence="1">
    <location>
        <begin position="394"/>
        <end position="405"/>
    </location>
</feature>
<organism evidence="2 3">
    <name type="scientific">Pseudocohnilembus persalinus</name>
    <name type="common">Ciliate</name>
    <dbReference type="NCBI Taxonomy" id="266149"/>
    <lineage>
        <taxon>Eukaryota</taxon>
        <taxon>Sar</taxon>
        <taxon>Alveolata</taxon>
        <taxon>Ciliophora</taxon>
        <taxon>Intramacronucleata</taxon>
        <taxon>Oligohymenophorea</taxon>
        <taxon>Scuticociliatia</taxon>
        <taxon>Philasterida</taxon>
        <taxon>Pseudocohnilembidae</taxon>
        <taxon>Pseudocohnilembus</taxon>
    </lineage>
</organism>
<feature type="region of interest" description="Disordered" evidence="1">
    <location>
        <begin position="343"/>
        <end position="405"/>
    </location>
</feature>
<dbReference type="Proteomes" id="UP000054937">
    <property type="component" value="Unassembled WGS sequence"/>
</dbReference>
<dbReference type="EMBL" id="LDAU01000210">
    <property type="protein sequence ID" value="KRW99549.1"/>
    <property type="molecule type" value="Genomic_DNA"/>
</dbReference>
<evidence type="ECO:0000313" key="3">
    <source>
        <dbReference type="Proteomes" id="UP000054937"/>
    </source>
</evidence>
<feature type="compositionally biased region" description="Low complexity" evidence="1">
    <location>
        <begin position="451"/>
        <end position="463"/>
    </location>
</feature>
<feature type="compositionally biased region" description="Acidic residues" evidence="1">
    <location>
        <begin position="270"/>
        <end position="290"/>
    </location>
</feature>
<dbReference type="AlphaFoldDB" id="A0A0V0QBD4"/>
<feature type="compositionally biased region" description="Low complexity" evidence="1">
    <location>
        <begin position="144"/>
        <end position="153"/>
    </location>
</feature>
<dbReference type="InParanoid" id="A0A0V0QBD4"/>
<feature type="region of interest" description="Disordered" evidence="1">
    <location>
        <begin position="652"/>
        <end position="704"/>
    </location>
</feature>
<feature type="compositionally biased region" description="Polar residues" evidence="1">
    <location>
        <begin position="123"/>
        <end position="143"/>
    </location>
</feature>
<protein>
    <submittedName>
        <fullName evidence="2">Uncharacterized protein</fullName>
    </submittedName>
</protein>
<dbReference type="OMA" id="TEKMCQI"/>
<proteinExistence type="predicted"/>
<comment type="caution">
    <text evidence="2">The sequence shown here is derived from an EMBL/GenBank/DDBJ whole genome shotgun (WGS) entry which is preliminary data.</text>
</comment>
<feature type="compositionally biased region" description="Low complexity" evidence="1">
    <location>
        <begin position="658"/>
        <end position="672"/>
    </location>
</feature>
<accession>A0A0V0QBD4</accession>
<reference evidence="2 3" key="1">
    <citation type="journal article" date="2015" name="Sci. Rep.">
        <title>Genome of the facultative scuticociliatosis pathogen Pseudocohnilembus persalinus provides insight into its virulence through horizontal gene transfer.</title>
        <authorList>
            <person name="Xiong J."/>
            <person name="Wang G."/>
            <person name="Cheng J."/>
            <person name="Tian M."/>
            <person name="Pan X."/>
            <person name="Warren A."/>
            <person name="Jiang C."/>
            <person name="Yuan D."/>
            <person name="Miao W."/>
        </authorList>
    </citation>
    <scope>NUCLEOTIDE SEQUENCE [LARGE SCALE GENOMIC DNA]</scope>
    <source>
        <strain evidence="2">36N120E</strain>
    </source>
</reference>
<sequence length="1108" mass="128330">MAANFSNFLMGQNNQSGNESFFNDKKFQQSLYNQILGINQSKDFNNLVNNNNIYNGNNSIGNNNNNNNINAIQNFMKSYHQPLLSGQNLHCENKQFDQQQQINQKNSNDSGGVTQNQVQNQINKGSKDNNYTGNNFFNDISGQNKNENNTTNNNIIGMWQNNVSNNNSKFIGFDKNNEIQNQNLGQHLGQFSDFFNFNLAQNNKSQGGNNLLDNPQISINQSNLQQNNNNNNIKEISKNVNNNNTPNFNKDKVLNKKRKKAIAKKKNQEENGENDFQSDFEDEDVEEELEDVNIEKTQIIEEKPINQKEQQFQEQIQQLASSYGGNQGQINNQFTPNQLSYFNYLANNNNNNNNNNNSHNSNTNKNNNSISGSQQQQNRQGCQKSLEENKNNKSDQNQTQQNKSNCSQNLTVASFNNNNSNQKIQKSSSQDQYLLRQNGQIYDLQSKKESNNSNNNESFNTIKNNSINMNLNNQNPNQNMQMVYQNQLQQLINSSLDVQQQLQNQCQFQQFQNGNNIHTNNNNNQFGNKSEINNPNNQSFNHNNNFNCGGQISSFQNQFQPYFSGNLIRGSIDLPQFNKFSLNYGQNQSLQNSINQQQINMIQQSPEVQQFLYLDQNIQNFNQQGLNYDKLNQQQLQQLYLISNGINQNGGKSQNFGNNYQYQNYNQNQNQNGLNIAHNNSSQNSSQHQQQQQQNQQQQQQFQQPQQLILANYNKLNANNGSINNNCSIDMKNGAIQNFNDLNFQHLVNQMNEQSKISFNNNFNNNNKSNNNYGQNLEMNKQQSQSVDIQFGSFSMKFPSMNQNFSYKVQQDQNNIQGQLGNQLEKMNYKIENQDNYQNFIQDQACNFENQAEKQNQNQVSQQNQGQFLNQQVNFQTKKENDFSYQEKQSSSFKNKNGSIIKNGINQQISQNNFESQQFVSKESDKDSEQFNTSHVPINMLNNLCKYLLQYFKQTIQCSCPVLNLSEIGVDSKALNLDKNCVTLKDLNNYNFFEKRNKKISKKYLNKIIQQGQQKIKAQGEDICQRCKELNQIVKIKKMKLKNLACFRDLWGFKRIRIVSEYYFMNICGVQILNKNYRSENNRKALYQSLAVFLQGVRNFKQFWKLSD</sequence>
<name>A0A0V0QBD4_PSEPJ</name>
<feature type="region of interest" description="Disordered" evidence="1">
    <location>
        <begin position="263"/>
        <end position="290"/>
    </location>
</feature>
<evidence type="ECO:0000256" key="1">
    <source>
        <dbReference type="SAM" id="MobiDB-lite"/>
    </source>
</evidence>
<keyword evidence="3" id="KW-1185">Reference proteome</keyword>
<feature type="compositionally biased region" description="Low complexity" evidence="1">
    <location>
        <begin position="347"/>
        <end position="384"/>
    </location>
</feature>
<feature type="region of interest" description="Disordered" evidence="1">
    <location>
        <begin position="411"/>
        <end position="430"/>
    </location>
</feature>
<feature type="compositionally biased region" description="Low complexity" evidence="1">
    <location>
        <begin position="414"/>
        <end position="430"/>
    </location>
</feature>
<evidence type="ECO:0000313" key="2">
    <source>
        <dbReference type="EMBL" id="KRW99549.1"/>
    </source>
</evidence>